<dbReference type="AlphaFoldDB" id="A0A8S0VJ93"/>
<dbReference type="Gramene" id="OE9A083209T1">
    <property type="protein sequence ID" value="OE9A083209C1"/>
    <property type="gene ID" value="OE9A083209"/>
</dbReference>
<reference evidence="1 2" key="1">
    <citation type="submission" date="2019-12" db="EMBL/GenBank/DDBJ databases">
        <authorList>
            <person name="Alioto T."/>
            <person name="Alioto T."/>
            <person name="Gomez Garrido J."/>
        </authorList>
    </citation>
    <scope>NUCLEOTIDE SEQUENCE [LARGE SCALE GENOMIC DNA]</scope>
</reference>
<protein>
    <submittedName>
        <fullName evidence="1">Uncharacterized protein</fullName>
    </submittedName>
</protein>
<accession>A0A8S0VJ93</accession>
<name>A0A8S0VJ93_OLEEU</name>
<dbReference type="Proteomes" id="UP000594638">
    <property type="component" value="Unassembled WGS sequence"/>
</dbReference>
<evidence type="ECO:0000313" key="1">
    <source>
        <dbReference type="EMBL" id="CAA3033814.1"/>
    </source>
</evidence>
<dbReference type="EMBL" id="CACTIH010010835">
    <property type="protein sequence ID" value="CAA3033814.1"/>
    <property type="molecule type" value="Genomic_DNA"/>
</dbReference>
<evidence type="ECO:0000313" key="2">
    <source>
        <dbReference type="Proteomes" id="UP000594638"/>
    </source>
</evidence>
<proteinExistence type="predicted"/>
<sequence>MATMNSSVLACNHVVSGTKIISKAVLMASELPVMRAQQVKISDSNDSGRRAALLGLGAILFTAT</sequence>
<keyword evidence="2" id="KW-1185">Reference proteome</keyword>
<feature type="non-terminal residue" evidence="1">
    <location>
        <position position="1"/>
    </location>
</feature>
<comment type="caution">
    <text evidence="1">The sequence shown here is derived from an EMBL/GenBank/DDBJ whole genome shotgun (WGS) entry which is preliminary data.</text>
</comment>
<organism evidence="1 2">
    <name type="scientific">Olea europaea subsp. europaea</name>
    <dbReference type="NCBI Taxonomy" id="158383"/>
    <lineage>
        <taxon>Eukaryota</taxon>
        <taxon>Viridiplantae</taxon>
        <taxon>Streptophyta</taxon>
        <taxon>Embryophyta</taxon>
        <taxon>Tracheophyta</taxon>
        <taxon>Spermatophyta</taxon>
        <taxon>Magnoliopsida</taxon>
        <taxon>eudicotyledons</taxon>
        <taxon>Gunneridae</taxon>
        <taxon>Pentapetalae</taxon>
        <taxon>asterids</taxon>
        <taxon>lamiids</taxon>
        <taxon>Lamiales</taxon>
        <taxon>Oleaceae</taxon>
        <taxon>Oleeae</taxon>
        <taxon>Olea</taxon>
    </lineage>
</organism>
<gene>
    <name evidence="1" type="ORF">OLEA9_A083209</name>
</gene>